<evidence type="ECO:0000259" key="7">
    <source>
        <dbReference type="PROSITE" id="PS50059"/>
    </source>
</evidence>
<dbReference type="FunFam" id="3.10.50.40:FF:000006">
    <property type="entry name" value="Peptidyl-prolyl cis-trans isomerase"/>
    <property type="match status" value="1"/>
</dbReference>
<feature type="domain" description="PPIase FKBP-type" evidence="7">
    <location>
        <begin position="95"/>
        <end position="181"/>
    </location>
</feature>
<evidence type="ECO:0000256" key="1">
    <source>
        <dbReference type="ARBA" id="ARBA00000971"/>
    </source>
</evidence>
<organism evidence="8 9">
    <name type="scientific">Globodera rostochiensis</name>
    <name type="common">Golden nematode worm</name>
    <name type="synonym">Heterodera rostochiensis</name>
    <dbReference type="NCBI Taxonomy" id="31243"/>
    <lineage>
        <taxon>Eukaryota</taxon>
        <taxon>Metazoa</taxon>
        <taxon>Ecdysozoa</taxon>
        <taxon>Nematoda</taxon>
        <taxon>Chromadorea</taxon>
        <taxon>Rhabditida</taxon>
        <taxon>Tylenchina</taxon>
        <taxon>Tylenchomorpha</taxon>
        <taxon>Tylenchoidea</taxon>
        <taxon>Heteroderidae</taxon>
        <taxon>Heteroderinae</taxon>
        <taxon>Globodera</taxon>
    </lineage>
</organism>
<keyword evidence="5 6" id="KW-0413">Isomerase</keyword>
<dbReference type="AlphaFoldDB" id="A0A914GS74"/>
<name>A0A914GS74_GLORO</name>
<feature type="domain" description="PPIase FKBP-type" evidence="7">
    <location>
        <begin position="214"/>
        <end position="302"/>
    </location>
</feature>
<dbReference type="SUPFAM" id="SSF54534">
    <property type="entry name" value="FKBP-like"/>
    <property type="match status" value="2"/>
</dbReference>
<dbReference type="EC" id="5.2.1.8" evidence="2 6"/>
<dbReference type="Proteomes" id="UP000887572">
    <property type="component" value="Unplaced"/>
</dbReference>
<dbReference type="InterPro" id="IPR001179">
    <property type="entry name" value="PPIase_FKBP_dom"/>
</dbReference>
<keyword evidence="8" id="KW-1185">Reference proteome</keyword>
<dbReference type="Pfam" id="PF00254">
    <property type="entry name" value="FKBP_C"/>
    <property type="match status" value="2"/>
</dbReference>
<dbReference type="PROSITE" id="PS50059">
    <property type="entry name" value="FKBP_PPIASE"/>
    <property type="match status" value="2"/>
</dbReference>
<keyword evidence="4 6" id="KW-0697">Rotamase</keyword>
<evidence type="ECO:0000256" key="4">
    <source>
        <dbReference type="ARBA" id="ARBA00023110"/>
    </source>
</evidence>
<dbReference type="Gene3D" id="3.10.50.40">
    <property type="match status" value="2"/>
</dbReference>
<dbReference type="InterPro" id="IPR051989">
    <property type="entry name" value="FKBP-like_isomerase"/>
</dbReference>
<dbReference type="PANTHER" id="PTHR46046">
    <property type="entry name" value="PEPTIDYLPROLYL ISOMERASE"/>
    <property type="match status" value="1"/>
</dbReference>
<dbReference type="PANTHER" id="PTHR46046:SF5">
    <property type="entry name" value="PEPTIDYLPROLYL ISOMERASE"/>
    <property type="match status" value="1"/>
</dbReference>
<evidence type="ECO:0000256" key="3">
    <source>
        <dbReference type="ARBA" id="ARBA00022737"/>
    </source>
</evidence>
<protein>
    <recommendedName>
        <fullName evidence="2 6">peptidylprolyl isomerase</fullName>
        <ecNumber evidence="2 6">5.2.1.8</ecNumber>
    </recommendedName>
</protein>
<evidence type="ECO:0000313" key="8">
    <source>
        <dbReference type="Proteomes" id="UP000887572"/>
    </source>
</evidence>
<evidence type="ECO:0000256" key="5">
    <source>
        <dbReference type="ARBA" id="ARBA00023235"/>
    </source>
</evidence>
<comment type="catalytic activity">
    <reaction evidence="1 6">
        <text>[protein]-peptidylproline (omega=180) = [protein]-peptidylproline (omega=0)</text>
        <dbReference type="Rhea" id="RHEA:16237"/>
        <dbReference type="Rhea" id="RHEA-COMP:10747"/>
        <dbReference type="Rhea" id="RHEA-COMP:10748"/>
        <dbReference type="ChEBI" id="CHEBI:83833"/>
        <dbReference type="ChEBI" id="CHEBI:83834"/>
        <dbReference type="EC" id="5.2.1.8"/>
    </reaction>
</comment>
<evidence type="ECO:0000313" key="9">
    <source>
        <dbReference type="WBParaSite" id="Gr19_v10_g10711.t1"/>
    </source>
</evidence>
<dbReference type="InterPro" id="IPR046357">
    <property type="entry name" value="PPIase_dom_sf"/>
</dbReference>
<evidence type="ECO:0000256" key="6">
    <source>
        <dbReference type="PROSITE-ProRule" id="PRU00277"/>
    </source>
</evidence>
<proteinExistence type="predicted"/>
<dbReference type="WBParaSite" id="Gr19_v10_g10711.t1">
    <property type="protein sequence ID" value="Gr19_v10_g10711.t1"/>
    <property type="gene ID" value="Gr19_v10_g10711"/>
</dbReference>
<dbReference type="GO" id="GO:0005783">
    <property type="term" value="C:endoplasmic reticulum"/>
    <property type="evidence" value="ECO:0007669"/>
    <property type="project" value="TreeGrafter"/>
</dbReference>
<evidence type="ECO:0000256" key="2">
    <source>
        <dbReference type="ARBA" id="ARBA00013194"/>
    </source>
</evidence>
<keyword evidence="3" id="KW-0677">Repeat</keyword>
<dbReference type="GO" id="GO:0003755">
    <property type="term" value="F:peptidyl-prolyl cis-trans isomerase activity"/>
    <property type="evidence" value="ECO:0007669"/>
    <property type="project" value="UniProtKB-KW"/>
</dbReference>
<reference evidence="9" key="1">
    <citation type="submission" date="2022-11" db="UniProtKB">
        <authorList>
            <consortium name="WormBaseParasite"/>
        </authorList>
    </citation>
    <scope>IDENTIFICATION</scope>
</reference>
<sequence>MTQKFGGGVGSCCVGKRPPFLSFHIVSISTHKWPKLNRFVATKRMWFSSTLFLFLIFQIGSSAEEQRSWKDDEGVEVEIIKKIPESKCKVKSQPGDELEQYFKLTDKEGKLIGSNFGQKPYKFVLGRGQAIRPMDNAMRDMCVGEQRRVTIPSEALGEGERPQGVAEGQTMQYFVELKSIFRAVPGEKWMEDEGLSIEVTHKIDEKKCRRAEAGDFIKQHYTVHLRDGSYVDSSHDRGATFDFTLGMGQVIKGMDRAMTGMCEGERRKVIIPPELAYGEQGRPPAIPPNSWLHFQIELNNDR</sequence>
<accession>A0A914GS74</accession>